<evidence type="ECO:0000256" key="4">
    <source>
        <dbReference type="ARBA" id="ARBA00022989"/>
    </source>
</evidence>
<proteinExistence type="predicted"/>
<dbReference type="EMBL" id="BSNL01000001">
    <property type="protein sequence ID" value="GLQ28107.1"/>
    <property type="molecule type" value="Genomic_DNA"/>
</dbReference>
<reference evidence="7" key="2">
    <citation type="submission" date="2023-01" db="EMBL/GenBank/DDBJ databases">
        <title>Draft genome sequence of Sulfitobacter pacificus strain NBRC 109915.</title>
        <authorList>
            <person name="Sun Q."/>
            <person name="Mori K."/>
        </authorList>
    </citation>
    <scope>NUCLEOTIDE SEQUENCE</scope>
    <source>
        <strain evidence="7">NBRC 109915</strain>
    </source>
</reference>
<feature type="transmembrane region" description="Helical" evidence="6">
    <location>
        <begin position="120"/>
        <end position="141"/>
    </location>
</feature>
<name>A0ABQ5VM33_9RHOB</name>
<evidence type="ECO:0000256" key="5">
    <source>
        <dbReference type="ARBA" id="ARBA00023136"/>
    </source>
</evidence>
<keyword evidence="5 6" id="KW-0472">Membrane</keyword>
<reference evidence="7" key="1">
    <citation type="journal article" date="2014" name="Int. J. Syst. Evol. Microbiol.">
        <title>Complete genome of a new Firmicutes species belonging to the dominant human colonic microbiota ('Ruminococcus bicirculans') reveals two chromosomes and a selective capacity to utilize plant glucans.</title>
        <authorList>
            <consortium name="NISC Comparative Sequencing Program"/>
            <person name="Wegmann U."/>
            <person name="Louis P."/>
            <person name="Goesmann A."/>
            <person name="Henrissat B."/>
            <person name="Duncan S.H."/>
            <person name="Flint H.J."/>
        </authorList>
    </citation>
    <scope>NUCLEOTIDE SEQUENCE</scope>
    <source>
        <strain evidence="7">NBRC 109915</strain>
    </source>
</reference>
<protein>
    <submittedName>
        <fullName evidence="7">Lysine transporter LysE</fullName>
    </submittedName>
</protein>
<feature type="transmembrane region" description="Helical" evidence="6">
    <location>
        <begin position="43"/>
        <end position="68"/>
    </location>
</feature>
<evidence type="ECO:0000256" key="2">
    <source>
        <dbReference type="ARBA" id="ARBA00022475"/>
    </source>
</evidence>
<evidence type="ECO:0000256" key="6">
    <source>
        <dbReference type="SAM" id="Phobius"/>
    </source>
</evidence>
<comment type="subcellular location">
    <subcellularLocation>
        <location evidence="1">Cell membrane</location>
        <topology evidence="1">Multi-pass membrane protein</topology>
    </subcellularLocation>
</comment>
<dbReference type="Pfam" id="PF01810">
    <property type="entry name" value="LysE"/>
    <property type="match status" value="1"/>
</dbReference>
<feature type="transmembrane region" description="Helical" evidence="6">
    <location>
        <begin position="153"/>
        <end position="177"/>
    </location>
</feature>
<evidence type="ECO:0000256" key="3">
    <source>
        <dbReference type="ARBA" id="ARBA00022692"/>
    </source>
</evidence>
<comment type="caution">
    <text evidence="7">The sequence shown here is derived from an EMBL/GenBank/DDBJ whole genome shotgun (WGS) entry which is preliminary data.</text>
</comment>
<accession>A0ABQ5VM33</accession>
<dbReference type="Proteomes" id="UP001161388">
    <property type="component" value="Unassembled WGS sequence"/>
</dbReference>
<evidence type="ECO:0000256" key="1">
    <source>
        <dbReference type="ARBA" id="ARBA00004651"/>
    </source>
</evidence>
<dbReference type="PANTHER" id="PTHR30086:SF20">
    <property type="entry name" value="ARGININE EXPORTER PROTEIN ARGO-RELATED"/>
    <property type="match status" value="1"/>
</dbReference>
<evidence type="ECO:0000313" key="8">
    <source>
        <dbReference type="Proteomes" id="UP001161388"/>
    </source>
</evidence>
<feature type="transmembrane region" description="Helical" evidence="6">
    <location>
        <begin position="6"/>
        <end position="31"/>
    </location>
</feature>
<feature type="transmembrane region" description="Helical" evidence="6">
    <location>
        <begin position="74"/>
        <end position="95"/>
    </location>
</feature>
<keyword evidence="8" id="KW-1185">Reference proteome</keyword>
<sequence length="210" mass="21869">MFDYTLVHWLSFLTTAAIVVATPGPDLASILSRTIRGGRTSGLAALAGMCGGAAVHVILVTFGLGTLISSSTVALAALKWIGAAYLIYLGTNALFPRNSRRSKAQDSHQSKTANCFRDGMLINLLNPKAILFYVAFLPQFVVKGQGPEALQLVLHGGLVIVLAVAVYLPVVVFAGCVKTRGAGVGRFGGVLERLMAITLIGLGAKVATSG</sequence>
<dbReference type="InterPro" id="IPR001123">
    <property type="entry name" value="LeuE-type"/>
</dbReference>
<keyword evidence="3 6" id="KW-0812">Transmembrane</keyword>
<keyword evidence="2" id="KW-1003">Cell membrane</keyword>
<organism evidence="7 8">
    <name type="scientific">Sulfitobacter pacificus</name>
    <dbReference type="NCBI Taxonomy" id="1499314"/>
    <lineage>
        <taxon>Bacteria</taxon>
        <taxon>Pseudomonadati</taxon>
        <taxon>Pseudomonadota</taxon>
        <taxon>Alphaproteobacteria</taxon>
        <taxon>Rhodobacterales</taxon>
        <taxon>Roseobacteraceae</taxon>
        <taxon>Sulfitobacter</taxon>
    </lineage>
</organism>
<keyword evidence="4 6" id="KW-1133">Transmembrane helix</keyword>
<dbReference type="RefSeq" id="WP_284374540.1">
    <property type="nucleotide sequence ID" value="NZ_BSNL01000001.1"/>
</dbReference>
<evidence type="ECO:0000313" key="7">
    <source>
        <dbReference type="EMBL" id="GLQ28107.1"/>
    </source>
</evidence>
<dbReference type="PIRSF" id="PIRSF006324">
    <property type="entry name" value="LeuE"/>
    <property type="match status" value="1"/>
</dbReference>
<dbReference type="PANTHER" id="PTHR30086">
    <property type="entry name" value="ARGININE EXPORTER PROTEIN ARGO"/>
    <property type="match status" value="1"/>
</dbReference>
<gene>
    <name evidence="7" type="ORF">GCM10007927_29100</name>
</gene>